<evidence type="ECO:0000256" key="4">
    <source>
        <dbReference type="ARBA" id="ARBA00023163"/>
    </source>
</evidence>
<name>A0A2K3P3M1_TRIPR</name>
<dbReference type="GO" id="GO:0003677">
    <property type="term" value="F:DNA binding"/>
    <property type="evidence" value="ECO:0007669"/>
    <property type="project" value="UniProtKB-KW"/>
</dbReference>
<dbReference type="SMART" id="SM01019">
    <property type="entry name" value="B3"/>
    <property type="match status" value="3"/>
</dbReference>
<dbReference type="Pfam" id="PF02362">
    <property type="entry name" value="B3"/>
    <property type="match status" value="2"/>
</dbReference>
<proteinExistence type="predicted"/>
<evidence type="ECO:0000256" key="2">
    <source>
        <dbReference type="ARBA" id="ARBA00023015"/>
    </source>
</evidence>
<protein>
    <submittedName>
        <fullName evidence="7">B3 domain-containing transcription factor vrn1-like protein</fullName>
    </submittedName>
</protein>
<evidence type="ECO:0000256" key="1">
    <source>
        <dbReference type="ARBA" id="ARBA00004123"/>
    </source>
</evidence>
<evidence type="ECO:0000256" key="5">
    <source>
        <dbReference type="ARBA" id="ARBA00023242"/>
    </source>
</evidence>
<dbReference type="STRING" id="57577.A0A2K3P3M1"/>
<accession>A0A2K3P3M1</accession>
<dbReference type="PANTHER" id="PTHR31674">
    <property type="entry name" value="B3 DOMAIN-CONTAINING PROTEIN REM-LIKE 3-RELATED"/>
    <property type="match status" value="1"/>
</dbReference>
<evidence type="ECO:0000313" key="7">
    <source>
        <dbReference type="EMBL" id="PNY09843.1"/>
    </source>
</evidence>
<keyword evidence="3" id="KW-0238">DNA-binding</keyword>
<feature type="domain" description="TF-B3" evidence="6">
    <location>
        <begin position="298"/>
        <end position="394"/>
    </location>
</feature>
<dbReference type="PROSITE" id="PS50863">
    <property type="entry name" value="B3"/>
    <property type="match status" value="2"/>
</dbReference>
<feature type="domain" description="TF-B3" evidence="6">
    <location>
        <begin position="149"/>
        <end position="248"/>
    </location>
</feature>
<evidence type="ECO:0000313" key="8">
    <source>
        <dbReference type="Proteomes" id="UP000236291"/>
    </source>
</evidence>
<dbReference type="EMBL" id="ASHM01003412">
    <property type="protein sequence ID" value="PNY09843.1"/>
    <property type="molecule type" value="Genomic_DNA"/>
</dbReference>
<dbReference type="CDD" id="cd10017">
    <property type="entry name" value="B3_DNA"/>
    <property type="match status" value="3"/>
</dbReference>
<dbReference type="Gene3D" id="2.40.330.10">
    <property type="entry name" value="DNA-binding pseudobarrel domain"/>
    <property type="match status" value="3"/>
</dbReference>
<dbReference type="InterPro" id="IPR015300">
    <property type="entry name" value="DNA-bd_pseudobarrel_sf"/>
</dbReference>
<dbReference type="ExpressionAtlas" id="A0A2K3P3M1">
    <property type="expression patterns" value="baseline"/>
</dbReference>
<evidence type="ECO:0000259" key="6">
    <source>
        <dbReference type="PROSITE" id="PS50863"/>
    </source>
</evidence>
<keyword evidence="2" id="KW-0805">Transcription regulation</keyword>
<reference evidence="7 8" key="1">
    <citation type="journal article" date="2014" name="Am. J. Bot.">
        <title>Genome assembly and annotation for red clover (Trifolium pratense; Fabaceae).</title>
        <authorList>
            <person name="Istvanek J."/>
            <person name="Jaros M."/>
            <person name="Krenek A."/>
            <person name="Repkova J."/>
        </authorList>
    </citation>
    <scope>NUCLEOTIDE SEQUENCE [LARGE SCALE GENOMIC DNA]</scope>
    <source>
        <strain evidence="8">cv. Tatra</strain>
        <tissue evidence="7">Young leaves</tissue>
    </source>
</reference>
<keyword evidence="5" id="KW-0539">Nucleus</keyword>
<reference evidence="7 8" key="2">
    <citation type="journal article" date="2017" name="Front. Plant Sci.">
        <title>Gene Classification and Mining of Molecular Markers Useful in Red Clover (Trifolium pratense) Breeding.</title>
        <authorList>
            <person name="Istvanek J."/>
            <person name="Dluhosova J."/>
            <person name="Dluhos P."/>
            <person name="Patkova L."/>
            <person name="Nedelnik J."/>
            <person name="Repkova J."/>
        </authorList>
    </citation>
    <scope>NUCLEOTIDE SEQUENCE [LARGE SCALE GENOMIC DNA]</scope>
    <source>
        <strain evidence="8">cv. Tatra</strain>
        <tissue evidence="7">Young leaves</tissue>
    </source>
</reference>
<dbReference type="AlphaFoldDB" id="A0A2K3P3M1"/>
<dbReference type="InterPro" id="IPR003340">
    <property type="entry name" value="B3_DNA-bd"/>
</dbReference>
<gene>
    <name evidence="7" type="ORF">L195_g006401</name>
</gene>
<dbReference type="Proteomes" id="UP000236291">
    <property type="component" value="Unassembled WGS sequence"/>
</dbReference>
<comment type="subcellular location">
    <subcellularLocation>
        <location evidence="1">Nucleus</location>
    </subcellularLocation>
</comment>
<evidence type="ECO:0000256" key="3">
    <source>
        <dbReference type="ARBA" id="ARBA00023125"/>
    </source>
</evidence>
<dbReference type="GO" id="GO:0005634">
    <property type="term" value="C:nucleus"/>
    <property type="evidence" value="ECO:0007669"/>
    <property type="project" value="UniProtKB-SubCell"/>
</dbReference>
<dbReference type="InterPro" id="IPR039218">
    <property type="entry name" value="REM_fam"/>
</dbReference>
<organism evidence="7 8">
    <name type="scientific">Trifolium pratense</name>
    <name type="common">Red clover</name>
    <dbReference type="NCBI Taxonomy" id="57577"/>
    <lineage>
        <taxon>Eukaryota</taxon>
        <taxon>Viridiplantae</taxon>
        <taxon>Streptophyta</taxon>
        <taxon>Embryophyta</taxon>
        <taxon>Tracheophyta</taxon>
        <taxon>Spermatophyta</taxon>
        <taxon>Magnoliopsida</taxon>
        <taxon>eudicotyledons</taxon>
        <taxon>Gunneridae</taxon>
        <taxon>Pentapetalae</taxon>
        <taxon>rosids</taxon>
        <taxon>fabids</taxon>
        <taxon>Fabales</taxon>
        <taxon>Fabaceae</taxon>
        <taxon>Papilionoideae</taxon>
        <taxon>50 kb inversion clade</taxon>
        <taxon>NPAAA clade</taxon>
        <taxon>Hologalegina</taxon>
        <taxon>IRL clade</taxon>
        <taxon>Trifolieae</taxon>
        <taxon>Trifolium</taxon>
    </lineage>
</organism>
<dbReference type="SUPFAM" id="SSF101936">
    <property type="entry name" value="DNA-binding pseudobarrel domain"/>
    <property type="match status" value="3"/>
</dbReference>
<keyword evidence="4" id="KW-0804">Transcription</keyword>
<comment type="caution">
    <text evidence="7">The sequence shown here is derived from an EMBL/GenBank/DDBJ whole genome shotgun (WGS) entry which is preliminary data.</text>
</comment>
<sequence length="394" mass="45856">MLLQLIPRNFVERYWKDVSNPISLRLPNDSVCKMFWVRWGDEIWLQDWKRFARSLRCGDLLVFQYKGGSDFNVTIFDDSKLEIDYSNMICIDEQEAKESDEDGYVKITNEEANRNRKGNGKKAKKCSKIVDANKRSCTDSHPDENPNFTLKLSRFSVEGDTLRLRIPTWFSKEYMNELLQRNAMIRSVDEEMAWGVSLYLDESNRNFTMGAGWKSFSREHNLQVGDVCKFEMTQREPLSFTITIVPATKEPCPEQFQENQRVQENSETSPVEDMGYVGNNYGEGISRSCPNHDSESPNLHNKFEVFVTSLDKLVIPSELLKRHNISNGNSVELKVGEGTWFVEVSYNQYLDYGWFTEGWKEFVRECKVKIGDTCLFEMIDVQNHVFKFSIILDV</sequence>
<dbReference type="PANTHER" id="PTHR31674:SF25">
    <property type="entry name" value="B3 DOMAIN-CONTAINING TRANSCRIPTION FACTOR VRN1-LIKE"/>
    <property type="match status" value="1"/>
</dbReference>